<evidence type="ECO:0000313" key="6">
    <source>
        <dbReference type="Proteomes" id="UP000297549"/>
    </source>
</evidence>
<sequence>MRFGALRPNFPAAATCSQGVLAISRMSVAELPQVPVRAPRLTPRLTLRPYAAADAEAFFTVIDQNRERLLAAFPSRVAAVTTLADARQVLLAYHQDWQTRRLFVFGIWHTASGAYLGDISLKPAWTRAVTAEIGYYLSAQAEGQGYAQEALAAAVAFGFEPPIQATRLDIRCYANNPRSCAVAEKVGFRRLPARPRLWPLRTPEIHYYSLAPRA</sequence>
<dbReference type="Proteomes" id="UP000297549">
    <property type="component" value="Unassembled WGS sequence"/>
</dbReference>
<evidence type="ECO:0000313" key="5">
    <source>
        <dbReference type="EMBL" id="TGE22003.1"/>
    </source>
</evidence>
<dbReference type="PROSITE" id="PS51186">
    <property type="entry name" value="GNAT"/>
    <property type="match status" value="1"/>
</dbReference>
<gene>
    <name evidence="5" type="ORF">E5K00_17265</name>
</gene>
<keyword evidence="6" id="KW-1185">Reference proteome</keyword>
<dbReference type="GO" id="GO:0016747">
    <property type="term" value="F:acyltransferase activity, transferring groups other than amino-acyl groups"/>
    <property type="evidence" value="ECO:0007669"/>
    <property type="project" value="InterPro"/>
</dbReference>
<organism evidence="5 6">
    <name type="scientific">Hymenobacter aquaticus</name>
    <dbReference type="NCBI Taxonomy" id="1867101"/>
    <lineage>
        <taxon>Bacteria</taxon>
        <taxon>Pseudomonadati</taxon>
        <taxon>Bacteroidota</taxon>
        <taxon>Cytophagia</taxon>
        <taxon>Cytophagales</taxon>
        <taxon>Hymenobacteraceae</taxon>
        <taxon>Hymenobacter</taxon>
    </lineage>
</organism>
<evidence type="ECO:0000256" key="1">
    <source>
        <dbReference type="ARBA" id="ARBA00022679"/>
    </source>
</evidence>
<feature type="domain" description="N-acetyltransferase" evidence="4">
    <location>
        <begin position="45"/>
        <end position="212"/>
    </location>
</feature>
<dbReference type="InterPro" id="IPR016181">
    <property type="entry name" value="Acyl_CoA_acyltransferase"/>
</dbReference>
<accession>A0A4Z0PYN0</accession>
<keyword evidence="2" id="KW-0012">Acyltransferase</keyword>
<keyword evidence="1 5" id="KW-0808">Transferase</keyword>
<name>A0A4Z0PYN0_9BACT</name>
<proteinExistence type="inferred from homology"/>
<dbReference type="PANTHER" id="PTHR43792">
    <property type="entry name" value="GNAT FAMILY, PUTATIVE (AFU_ORTHOLOGUE AFUA_3G00765)-RELATED-RELATED"/>
    <property type="match status" value="1"/>
</dbReference>
<dbReference type="InterPro" id="IPR051531">
    <property type="entry name" value="N-acetyltransferase"/>
</dbReference>
<dbReference type="Pfam" id="PF13302">
    <property type="entry name" value="Acetyltransf_3"/>
    <property type="match status" value="1"/>
</dbReference>
<dbReference type="PANTHER" id="PTHR43792:SF8">
    <property type="entry name" value="[RIBOSOMAL PROTEIN US5]-ALANINE N-ACETYLTRANSFERASE"/>
    <property type="match status" value="1"/>
</dbReference>
<comment type="caution">
    <text evidence="5">The sequence shown here is derived from an EMBL/GenBank/DDBJ whole genome shotgun (WGS) entry which is preliminary data.</text>
</comment>
<reference evidence="5 6" key="1">
    <citation type="submission" date="2019-04" db="EMBL/GenBank/DDBJ databases">
        <authorList>
            <person name="Feng G."/>
            <person name="Zhang J."/>
            <person name="Zhu H."/>
        </authorList>
    </citation>
    <scope>NUCLEOTIDE SEQUENCE [LARGE SCALE GENOMIC DNA]</scope>
    <source>
        <strain evidence="5 6">JCM 31653</strain>
    </source>
</reference>
<dbReference type="InterPro" id="IPR000182">
    <property type="entry name" value="GNAT_dom"/>
</dbReference>
<dbReference type="Gene3D" id="3.40.630.30">
    <property type="match status" value="1"/>
</dbReference>
<evidence type="ECO:0000256" key="3">
    <source>
        <dbReference type="ARBA" id="ARBA00038502"/>
    </source>
</evidence>
<evidence type="ECO:0000256" key="2">
    <source>
        <dbReference type="ARBA" id="ARBA00023315"/>
    </source>
</evidence>
<dbReference type="AlphaFoldDB" id="A0A4Z0PYN0"/>
<comment type="similarity">
    <text evidence="3">Belongs to the acetyltransferase family. RimJ subfamily.</text>
</comment>
<dbReference type="SUPFAM" id="SSF55729">
    <property type="entry name" value="Acyl-CoA N-acyltransferases (Nat)"/>
    <property type="match status" value="1"/>
</dbReference>
<protein>
    <submittedName>
        <fullName evidence="5">N-acetyltransferase</fullName>
    </submittedName>
</protein>
<dbReference type="EMBL" id="SRLC01000002">
    <property type="protein sequence ID" value="TGE22003.1"/>
    <property type="molecule type" value="Genomic_DNA"/>
</dbReference>
<evidence type="ECO:0000259" key="4">
    <source>
        <dbReference type="PROSITE" id="PS51186"/>
    </source>
</evidence>